<organism evidence="1 2">
    <name type="scientific">Rouxiella badensis</name>
    <dbReference type="NCBI Taxonomy" id="1646377"/>
    <lineage>
        <taxon>Bacteria</taxon>
        <taxon>Pseudomonadati</taxon>
        <taxon>Pseudomonadota</taxon>
        <taxon>Gammaproteobacteria</taxon>
        <taxon>Enterobacterales</taxon>
        <taxon>Yersiniaceae</taxon>
        <taxon>Rouxiella</taxon>
    </lineage>
</organism>
<dbReference type="RefSeq" id="WP_017492725.1">
    <property type="nucleotide sequence ID" value="NZ_CAUQAZ010000054.1"/>
</dbReference>
<dbReference type="AlphaFoldDB" id="A0A1X0WHB2"/>
<accession>A0A1X0WHB2</accession>
<evidence type="ECO:0000313" key="1">
    <source>
        <dbReference type="EMBL" id="ORJ26150.1"/>
    </source>
</evidence>
<proteinExistence type="predicted"/>
<keyword evidence="2" id="KW-1185">Reference proteome</keyword>
<reference evidence="1 2" key="1">
    <citation type="journal article" date="2017" name="Int. J. Syst. Evol. Microbiol.">
        <title>Rouxiella badensis sp. nov. and Rouxiella silvae sp. nov. isolated from peat bog soil in Germany and emendation of the genus description.</title>
        <authorList>
            <person name="Le Fleche-Mateos A."/>
            <person name="Kugler J.H."/>
            <person name="Hansen S.H."/>
            <person name="Syldatk C."/>
            <person name="Hausmann R."/>
            <person name="Lomprez F."/>
            <person name="Vandenbogaert M."/>
            <person name="Manuguerra J.C."/>
            <person name="Grimont P.A."/>
        </authorList>
    </citation>
    <scope>NUCLEOTIDE SEQUENCE [LARGE SCALE GENOMIC DNA]</scope>
    <source>
        <strain evidence="1 2">DSM 100043</strain>
    </source>
</reference>
<dbReference type="EMBL" id="MRWE01000009">
    <property type="protein sequence ID" value="ORJ26150.1"/>
    <property type="molecule type" value="Genomic_DNA"/>
</dbReference>
<name>A0A1X0WHB2_9GAMM</name>
<dbReference type="Pfam" id="PF13269">
    <property type="entry name" value="DUF4060"/>
    <property type="match status" value="1"/>
</dbReference>
<sequence length="79" mass="9258">MKIMIEGDTEHAHLVAASKAIDEHKKKYGTGNKYPPFTYCVRYRKRLFQVEVTNSNKYHLAHVITGHRELTKVHYGERD</sequence>
<protein>
    <recommendedName>
        <fullName evidence="3">DUF4060 domain-containing protein</fullName>
    </recommendedName>
</protein>
<evidence type="ECO:0008006" key="3">
    <source>
        <dbReference type="Google" id="ProtNLM"/>
    </source>
</evidence>
<dbReference type="InterPro" id="IPR025135">
    <property type="entry name" value="DUF4060"/>
</dbReference>
<gene>
    <name evidence="1" type="ORF">BS640_07390</name>
</gene>
<comment type="caution">
    <text evidence="1">The sequence shown here is derived from an EMBL/GenBank/DDBJ whole genome shotgun (WGS) entry which is preliminary data.</text>
</comment>
<dbReference type="Proteomes" id="UP000192536">
    <property type="component" value="Unassembled WGS sequence"/>
</dbReference>
<evidence type="ECO:0000313" key="2">
    <source>
        <dbReference type="Proteomes" id="UP000192536"/>
    </source>
</evidence>